<keyword evidence="3" id="KW-1185">Reference proteome</keyword>
<sequence length="273" mass="29416">MTPAAGKAPMKQRRPMKDTHRTTAVANNRYQSGPKSVAQRRKQVIPKLSWLVEDPGRPCVGETPPAHRAQSFRCMVAAATKHGPRQLPWIWCGSRKTTPPWRRTAPASVVVVRGYWKPEKAFAGDSRNTRPDRAFSKLLQAGRGLARGGAAMPGSRCRIRSIADLQEVTRGRPEATAPALTKRRRPTAGRAQRHGRGDEAVVASGPAGDGHAHRWHTGHTKGASSSSLPPTSTASTPPSSVVRPPGDSRREKGATPRSGEWEAGSGPRRPTAA</sequence>
<organism evidence="2 3">
    <name type="scientific">Panicum miliaceum</name>
    <name type="common">Proso millet</name>
    <name type="synonym">Broomcorn millet</name>
    <dbReference type="NCBI Taxonomy" id="4540"/>
    <lineage>
        <taxon>Eukaryota</taxon>
        <taxon>Viridiplantae</taxon>
        <taxon>Streptophyta</taxon>
        <taxon>Embryophyta</taxon>
        <taxon>Tracheophyta</taxon>
        <taxon>Spermatophyta</taxon>
        <taxon>Magnoliopsida</taxon>
        <taxon>Liliopsida</taxon>
        <taxon>Poales</taxon>
        <taxon>Poaceae</taxon>
        <taxon>PACMAD clade</taxon>
        <taxon>Panicoideae</taxon>
        <taxon>Panicodae</taxon>
        <taxon>Paniceae</taxon>
        <taxon>Panicinae</taxon>
        <taxon>Panicum</taxon>
        <taxon>Panicum sect. Panicum</taxon>
    </lineage>
</organism>
<feature type="compositionally biased region" description="Low complexity" evidence="1">
    <location>
        <begin position="223"/>
        <end position="240"/>
    </location>
</feature>
<evidence type="ECO:0000313" key="3">
    <source>
        <dbReference type="Proteomes" id="UP000275267"/>
    </source>
</evidence>
<dbReference type="Proteomes" id="UP000275267">
    <property type="component" value="Unassembled WGS sequence"/>
</dbReference>
<evidence type="ECO:0000313" key="2">
    <source>
        <dbReference type="EMBL" id="RLN19137.1"/>
    </source>
</evidence>
<feature type="region of interest" description="Disordered" evidence="1">
    <location>
        <begin position="168"/>
        <end position="273"/>
    </location>
</feature>
<gene>
    <name evidence="2" type="ORF">C2845_PM02G11710</name>
</gene>
<feature type="compositionally biased region" description="Polar residues" evidence="1">
    <location>
        <begin position="22"/>
        <end position="34"/>
    </location>
</feature>
<protein>
    <submittedName>
        <fullName evidence="2">Uncharacterized protein</fullName>
    </submittedName>
</protein>
<name>A0A3L6SDL9_PANMI</name>
<dbReference type="AlphaFoldDB" id="A0A3L6SDL9"/>
<reference evidence="3" key="1">
    <citation type="journal article" date="2019" name="Nat. Commun.">
        <title>The genome of broomcorn millet.</title>
        <authorList>
            <person name="Zou C."/>
            <person name="Miki D."/>
            <person name="Li D."/>
            <person name="Tang Q."/>
            <person name="Xiao L."/>
            <person name="Rajput S."/>
            <person name="Deng P."/>
            <person name="Jia W."/>
            <person name="Huang R."/>
            <person name="Zhang M."/>
            <person name="Sun Y."/>
            <person name="Hu J."/>
            <person name="Fu X."/>
            <person name="Schnable P.S."/>
            <person name="Li F."/>
            <person name="Zhang H."/>
            <person name="Feng B."/>
            <person name="Zhu X."/>
            <person name="Liu R."/>
            <person name="Schnable J.C."/>
            <person name="Zhu J.-K."/>
            <person name="Zhang H."/>
        </authorList>
    </citation>
    <scope>NUCLEOTIDE SEQUENCE [LARGE SCALE GENOMIC DNA]</scope>
</reference>
<feature type="region of interest" description="Disordered" evidence="1">
    <location>
        <begin position="1"/>
        <end position="38"/>
    </location>
</feature>
<feature type="compositionally biased region" description="Basic residues" evidence="1">
    <location>
        <begin position="181"/>
        <end position="194"/>
    </location>
</feature>
<evidence type="ECO:0000256" key="1">
    <source>
        <dbReference type="SAM" id="MobiDB-lite"/>
    </source>
</evidence>
<proteinExistence type="predicted"/>
<accession>A0A3L6SDL9</accession>
<comment type="caution">
    <text evidence="2">The sequence shown here is derived from an EMBL/GenBank/DDBJ whole genome shotgun (WGS) entry which is preliminary data.</text>
</comment>
<dbReference type="EMBL" id="PQIB02000005">
    <property type="protein sequence ID" value="RLN19137.1"/>
    <property type="molecule type" value="Genomic_DNA"/>
</dbReference>